<dbReference type="RefSeq" id="WP_130362061.1">
    <property type="nucleotide sequence ID" value="NZ_SGXC01000004.1"/>
</dbReference>
<dbReference type="EMBL" id="SGXC01000004">
    <property type="protein sequence ID" value="RZS77001.1"/>
    <property type="molecule type" value="Genomic_DNA"/>
</dbReference>
<reference evidence="1 2" key="1">
    <citation type="submission" date="2019-02" db="EMBL/GenBank/DDBJ databases">
        <title>Genomic Encyclopedia of Type Strains, Phase IV (KMG-IV): sequencing the most valuable type-strain genomes for metagenomic binning, comparative biology and taxonomic classification.</title>
        <authorList>
            <person name="Goeker M."/>
        </authorList>
    </citation>
    <scope>NUCLEOTIDE SEQUENCE [LARGE SCALE GENOMIC DNA]</scope>
    <source>
        <strain evidence="1 2">K24</strain>
    </source>
</reference>
<evidence type="ECO:0008006" key="3">
    <source>
        <dbReference type="Google" id="ProtNLM"/>
    </source>
</evidence>
<dbReference type="OrthoDB" id="9157371at2"/>
<organism evidence="1 2">
    <name type="scientific">Pigmentiphaga kullae</name>
    <dbReference type="NCBI Taxonomy" id="151784"/>
    <lineage>
        <taxon>Bacteria</taxon>
        <taxon>Pseudomonadati</taxon>
        <taxon>Pseudomonadota</taxon>
        <taxon>Betaproteobacteria</taxon>
        <taxon>Burkholderiales</taxon>
        <taxon>Alcaligenaceae</taxon>
        <taxon>Pigmentiphaga</taxon>
    </lineage>
</organism>
<name>A0A4Q7N6M2_9BURK</name>
<evidence type="ECO:0000313" key="2">
    <source>
        <dbReference type="Proteomes" id="UP000292445"/>
    </source>
</evidence>
<sequence length="205" mass="22584">MSFSSLRQEIAAAAARMIAEDGLDYSTAKRKAVKQLVGAGSLPRGDVLPDNDEIESEVREYQALFMGDTQPARLARLRRVALSVMDLLERFQPYLVGPVWNGTAGEHSDIALQCFADSSKEVEIFLLNHGIKYEVGERPDFRGRGKVEALYFLWQEEGVMLSIYDGLALRGALKPGPDGRAERGDARAVARLLDDVEGRVQGETA</sequence>
<comment type="caution">
    <text evidence="1">The sequence shown here is derived from an EMBL/GenBank/DDBJ whole genome shotgun (WGS) entry which is preliminary data.</text>
</comment>
<proteinExistence type="predicted"/>
<keyword evidence="2" id="KW-1185">Reference proteome</keyword>
<protein>
    <recommendedName>
        <fullName evidence="3">UDP-N-acetylmuramate--alanine ligase</fullName>
    </recommendedName>
</protein>
<gene>
    <name evidence="1" type="ORF">EV675_5724</name>
</gene>
<dbReference type="AlphaFoldDB" id="A0A4Q7N6M2"/>
<dbReference type="Proteomes" id="UP000292445">
    <property type="component" value="Unassembled WGS sequence"/>
</dbReference>
<evidence type="ECO:0000313" key="1">
    <source>
        <dbReference type="EMBL" id="RZS77001.1"/>
    </source>
</evidence>
<accession>A0A4Q7N6M2</accession>